<dbReference type="FunFam" id="3.30.70.270:FF:000020">
    <property type="entry name" value="Transposon Tf2-6 polyprotein-like Protein"/>
    <property type="match status" value="1"/>
</dbReference>
<dbReference type="SUPFAM" id="SSF56672">
    <property type="entry name" value="DNA/RNA polymerases"/>
    <property type="match status" value="1"/>
</dbReference>
<evidence type="ECO:0000256" key="7">
    <source>
        <dbReference type="ARBA" id="ARBA00022918"/>
    </source>
</evidence>
<evidence type="ECO:0000259" key="8">
    <source>
        <dbReference type="PROSITE" id="PS50878"/>
    </source>
</evidence>
<feature type="domain" description="Reverse transcriptase" evidence="8">
    <location>
        <begin position="1"/>
        <end position="152"/>
    </location>
</feature>
<dbReference type="InterPro" id="IPR036397">
    <property type="entry name" value="RNaseH_sf"/>
</dbReference>
<dbReference type="GO" id="GO:0004519">
    <property type="term" value="F:endonuclease activity"/>
    <property type="evidence" value="ECO:0007669"/>
    <property type="project" value="UniProtKB-KW"/>
</dbReference>
<keyword evidence="6 10" id="KW-0378">Hydrolase</keyword>
<keyword evidence="4" id="KW-0540">Nuclease</keyword>
<dbReference type="InterPro" id="IPR041588">
    <property type="entry name" value="Integrase_H2C2"/>
</dbReference>
<evidence type="ECO:0000259" key="9">
    <source>
        <dbReference type="PROSITE" id="PS50994"/>
    </source>
</evidence>
<keyword evidence="11" id="KW-1185">Reference proteome</keyword>
<evidence type="ECO:0000256" key="5">
    <source>
        <dbReference type="ARBA" id="ARBA00022759"/>
    </source>
</evidence>
<protein>
    <submittedName>
        <fullName evidence="10">RNA-directed DNA polymerase like</fullName>
        <ecNumber evidence="10">3.6.4.12</ecNumber>
    </submittedName>
</protein>
<feature type="domain" description="Integrase catalytic" evidence="9">
    <location>
        <begin position="518"/>
        <end position="631"/>
    </location>
</feature>
<gene>
    <name evidence="10" type="ORF">AXF42_Ash008930</name>
</gene>
<evidence type="ECO:0000256" key="2">
    <source>
        <dbReference type="ARBA" id="ARBA00022679"/>
    </source>
</evidence>
<keyword evidence="3" id="KW-0548">Nucleotidyltransferase</keyword>
<dbReference type="InterPro" id="IPR043128">
    <property type="entry name" value="Rev_trsase/Diguanyl_cyclase"/>
</dbReference>
<evidence type="ECO:0000256" key="4">
    <source>
        <dbReference type="ARBA" id="ARBA00022722"/>
    </source>
</evidence>
<dbReference type="PANTHER" id="PTHR37984:SF5">
    <property type="entry name" value="PROTEIN NYNRIN-LIKE"/>
    <property type="match status" value="1"/>
</dbReference>
<dbReference type="Proteomes" id="UP000236161">
    <property type="component" value="Unassembled WGS sequence"/>
</dbReference>
<dbReference type="CDD" id="cd01647">
    <property type="entry name" value="RT_LTR"/>
    <property type="match status" value="1"/>
</dbReference>
<dbReference type="GO" id="GO:0003676">
    <property type="term" value="F:nucleic acid binding"/>
    <property type="evidence" value="ECO:0007669"/>
    <property type="project" value="InterPro"/>
</dbReference>
<evidence type="ECO:0000313" key="10">
    <source>
        <dbReference type="EMBL" id="PKA58643.1"/>
    </source>
</evidence>
<dbReference type="FunFam" id="3.10.20.370:FF:000001">
    <property type="entry name" value="Retrovirus-related Pol polyprotein from transposon 17.6-like protein"/>
    <property type="match status" value="1"/>
</dbReference>
<dbReference type="Pfam" id="PF17917">
    <property type="entry name" value="RT_RNaseH"/>
    <property type="match status" value="1"/>
</dbReference>
<dbReference type="GO" id="GO:0003964">
    <property type="term" value="F:RNA-directed DNA polymerase activity"/>
    <property type="evidence" value="ECO:0007669"/>
    <property type="project" value="UniProtKB-KW"/>
</dbReference>
<evidence type="ECO:0000256" key="1">
    <source>
        <dbReference type="ARBA" id="ARBA00022670"/>
    </source>
</evidence>
<dbReference type="OrthoDB" id="784813at2759"/>
<keyword evidence="2" id="KW-0808">Transferase</keyword>
<dbReference type="PROSITE" id="PS50994">
    <property type="entry name" value="INTEGRASE"/>
    <property type="match status" value="1"/>
</dbReference>
<dbReference type="InterPro" id="IPR050951">
    <property type="entry name" value="Retrovirus_Pol_polyprotein"/>
</dbReference>
<dbReference type="InterPro" id="IPR000477">
    <property type="entry name" value="RT_dom"/>
</dbReference>
<dbReference type="GO" id="GO:0008233">
    <property type="term" value="F:peptidase activity"/>
    <property type="evidence" value="ECO:0007669"/>
    <property type="project" value="UniProtKB-KW"/>
</dbReference>
<keyword evidence="7 10" id="KW-0695">RNA-directed DNA polymerase</keyword>
<dbReference type="Gene3D" id="1.10.340.70">
    <property type="match status" value="1"/>
</dbReference>
<name>A0A2I0ASW2_9ASPA</name>
<keyword evidence="1" id="KW-0645">Protease</keyword>
<dbReference type="FunFam" id="3.10.10.10:FF:000007">
    <property type="entry name" value="Retrovirus-related Pol polyprotein from transposon 17.6-like Protein"/>
    <property type="match status" value="1"/>
</dbReference>
<dbReference type="GO" id="GO:0006508">
    <property type="term" value="P:proteolysis"/>
    <property type="evidence" value="ECO:0007669"/>
    <property type="project" value="UniProtKB-KW"/>
</dbReference>
<proteinExistence type="predicted"/>
<organism evidence="10 11">
    <name type="scientific">Apostasia shenzhenica</name>
    <dbReference type="NCBI Taxonomy" id="1088818"/>
    <lineage>
        <taxon>Eukaryota</taxon>
        <taxon>Viridiplantae</taxon>
        <taxon>Streptophyta</taxon>
        <taxon>Embryophyta</taxon>
        <taxon>Tracheophyta</taxon>
        <taxon>Spermatophyta</taxon>
        <taxon>Magnoliopsida</taxon>
        <taxon>Liliopsida</taxon>
        <taxon>Asparagales</taxon>
        <taxon>Orchidaceae</taxon>
        <taxon>Apostasioideae</taxon>
        <taxon>Apostasia</taxon>
    </lineage>
</organism>
<dbReference type="Pfam" id="PF00078">
    <property type="entry name" value="RVT_1"/>
    <property type="match status" value="1"/>
</dbReference>
<dbReference type="GO" id="GO:0003678">
    <property type="term" value="F:DNA helicase activity"/>
    <property type="evidence" value="ECO:0007669"/>
    <property type="project" value="UniProtKB-EC"/>
</dbReference>
<dbReference type="Gene3D" id="3.30.70.270">
    <property type="match status" value="2"/>
</dbReference>
<dbReference type="AlphaFoldDB" id="A0A2I0ASW2"/>
<dbReference type="Gene3D" id="3.10.10.10">
    <property type="entry name" value="HIV Type 1 Reverse Transcriptase, subunit A, domain 1"/>
    <property type="match status" value="1"/>
</dbReference>
<dbReference type="PANTHER" id="PTHR37984">
    <property type="entry name" value="PROTEIN CBG26694"/>
    <property type="match status" value="1"/>
</dbReference>
<reference evidence="10 11" key="1">
    <citation type="journal article" date="2017" name="Nature">
        <title>The Apostasia genome and the evolution of orchids.</title>
        <authorList>
            <person name="Zhang G.Q."/>
            <person name="Liu K.W."/>
            <person name="Li Z."/>
            <person name="Lohaus R."/>
            <person name="Hsiao Y.Y."/>
            <person name="Niu S.C."/>
            <person name="Wang J.Y."/>
            <person name="Lin Y.C."/>
            <person name="Xu Q."/>
            <person name="Chen L.J."/>
            <person name="Yoshida K."/>
            <person name="Fujiwara S."/>
            <person name="Wang Z.W."/>
            <person name="Zhang Y.Q."/>
            <person name="Mitsuda N."/>
            <person name="Wang M."/>
            <person name="Liu G.H."/>
            <person name="Pecoraro L."/>
            <person name="Huang H.X."/>
            <person name="Xiao X.J."/>
            <person name="Lin M."/>
            <person name="Wu X.Y."/>
            <person name="Wu W.L."/>
            <person name="Chen Y.Y."/>
            <person name="Chang S.B."/>
            <person name="Sakamoto S."/>
            <person name="Ohme-Takagi M."/>
            <person name="Yagi M."/>
            <person name="Zeng S.J."/>
            <person name="Shen C.Y."/>
            <person name="Yeh C.M."/>
            <person name="Luo Y.B."/>
            <person name="Tsai W.C."/>
            <person name="Van de Peer Y."/>
            <person name="Liu Z.J."/>
        </authorList>
    </citation>
    <scope>NUCLEOTIDE SEQUENCE [LARGE SCALE GENOMIC DNA]</scope>
    <source>
        <strain evidence="11">cv. Shenzhen</strain>
        <tissue evidence="10">Stem</tissue>
    </source>
</reference>
<dbReference type="InterPro" id="IPR012337">
    <property type="entry name" value="RNaseH-like_sf"/>
</dbReference>
<evidence type="ECO:0000256" key="3">
    <source>
        <dbReference type="ARBA" id="ARBA00022695"/>
    </source>
</evidence>
<dbReference type="Gene3D" id="3.30.420.10">
    <property type="entry name" value="Ribonuclease H-like superfamily/Ribonuclease H"/>
    <property type="match status" value="1"/>
</dbReference>
<evidence type="ECO:0000256" key="6">
    <source>
        <dbReference type="ARBA" id="ARBA00022801"/>
    </source>
</evidence>
<dbReference type="EMBL" id="KZ451951">
    <property type="protein sequence ID" value="PKA58643.1"/>
    <property type="molecule type" value="Genomic_DNA"/>
</dbReference>
<dbReference type="EC" id="3.6.4.12" evidence="10"/>
<dbReference type="Pfam" id="PF17921">
    <property type="entry name" value="Integrase_H2C2"/>
    <property type="match status" value="1"/>
</dbReference>
<dbReference type="PROSITE" id="PS50878">
    <property type="entry name" value="RT_POL"/>
    <property type="match status" value="1"/>
</dbReference>
<accession>A0A2I0ASW2</accession>
<evidence type="ECO:0000313" key="11">
    <source>
        <dbReference type="Proteomes" id="UP000236161"/>
    </source>
</evidence>
<dbReference type="CDD" id="cd09274">
    <property type="entry name" value="RNase_HI_RT_Ty3"/>
    <property type="match status" value="1"/>
</dbReference>
<dbReference type="Gene3D" id="3.10.20.370">
    <property type="match status" value="1"/>
</dbReference>
<keyword evidence="5" id="KW-0255">Endonuclease</keyword>
<dbReference type="GO" id="GO:0015074">
    <property type="term" value="P:DNA integration"/>
    <property type="evidence" value="ECO:0007669"/>
    <property type="project" value="InterPro"/>
</dbReference>
<dbReference type="InterPro" id="IPR041373">
    <property type="entry name" value="RT_RNaseH"/>
</dbReference>
<dbReference type="InterPro" id="IPR043502">
    <property type="entry name" value="DNA/RNA_pol_sf"/>
</dbReference>
<sequence length="649" mass="75045">MCIDYREINRVTIKNKYPLPRIDDLFDQLQGASVFSKIDLRSGYYQLKVKEEDIPKTAFRTRYGHYEYLVMPFGLTNAPAAFMDLMNRVFQPYLDQFVIIFIDDILIYSKNHEEHEQHLHLVLQKLREKQLYAKFSKCEFWLSSVHFLGHVISAEGVSVDPHKISAIVDWPKPTSVSEIRSFLGLVGYYRKFVKSFSQIAMPLSKLTQKAVQFEWDVDCEASFQKLKECLVSAPILTLPEGSNGFQIYSDASFQGLGCVLMQYGKVIAYASRQLRPHEKNYPIHDLELAAIVFALKIWRHYLYGVKCEVYTDHQSLKYIFTQKELNLRQRRWIELIKDYDLEIMYHPGRANIVADALSRKANLSIISLTREEQLIVFEMEKLSLTGIEENNLTLLSQLIVRPDWLQMVVEGQSKDLAMQKIIEKVIGGETSEFSLDECGVLRLRTRLCIPDTDGLRQMLLQESHNSKYTIHPGVNKMYNDLKQIAWWPGMKKDVVETVSKCISCQQVKSEHQRPSGLLQPLPIPMWKWEEVAMDFVIGLPRSQQGHDVIWVVVDRLTKTAHFLPIKSIDSADQLANVYLKEIVRLHGVPSAIVSDRDPKFTSHFWKKLHRAFGTELKFSTTFHPQTDGQTELIWENSFDFGVLPINEGG</sequence>
<dbReference type="SUPFAM" id="SSF53098">
    <property type="entry name" value="Ribonuclease H-like"/>
    <property type="match status" value="1"/>
</dbReference>
<dbReference type="InterPro" id="IPR001584">
    <property type="entry name" value="Integrase_cat-core"/>
</dbReference>